<evidence type="ECO:0000313" key="3">
    <source>
        <dbReference type="Proteomes" id="UP001310022"/>
    </source>
</evidence>
<dbReference type="SMART" id="SM00479">
    <property type="entry name" value="EXOIII"/>
    <property type="match status" value="1"/>
</dbReference>
<dbReference type="EMBL" id="BQKE01000001">
    <property type="protein sequence ID" value="GJM61443.1"/>
    <property type="molecule type" value="Genomic_DNA"/>
</dbReference>
<dbReference type="GO" id="GO:0005829">
    <property type="term" value="C:cytosol"/>
    <property type="evidence" value="ECO:0007669"/>
    <property type="project" value="TreeGrafter"/>
</dbReference>
<dbReference type="Gene3D" id="3.30.420.10">
    <property type="entry name" value="Ribonuclease H-like superfamily/Ribonuclease H"/>
    <property type="match status" value="1"/>
</dbReference>
<protein>
    <submittedName>
        <fullName evidence="2">DNA polymerase III subunit epsilon</fullName>
    </submittedName>
</protein>
<feature type="domain" description="Exonuclease" evidence="1">
    <location>
        <begin position="8"/>
        <end position="174"/>
    </location>
</feature>
<dbReference type="GO" id="GO:0045004">
    <property type="term" value="P:DNA replication proofreading"/>
    <property type="evidence" value="ECO:0007669"/>
    <property type="project" value="TreeGrafter"/>
</dbReference>
<comment type="caution">
    <text evidence="2">The sequence shown here is derived from an EMBL/GenBank/DDBJ whole genome shotgun (WGS) entry which is preliminary data.</text>
</comment>
<dbReference type="AlphaFoldDB" id="A0AAN4VYT7"/>
<dbReference type="GO" id="GO:0003676">
    <property type="term" value="F:nucleic acid binding"/>
    <property type="evidence" value="ECO:0007669"/>
    <property type="project" value="InterPro"/>
</dbReference>
<dbReference type="CDD" id="cd06127">
    <property type="entry name" value="DEDDh"/>
    <property type="match status" value="1"/>
</dbReference>
<dbReference type="PANTHER" id="PTHR30231">
    <property type="entry name" value="DNA POLYMERASE III SUBUNIT EPSILON"/>
    <property type="match status" value="1"/>
</dbReference>
<dbReference type="RefSeq" id="WP_053405451.1">
    <property type="nucleotide sequence ID" value="NZ_BQKE01000001.1"/>
</dbReference>
<evidence type="ECO:0000313" key="2">
    <source>
        <dbReference type="EMBL" id="GJM61443.1"/>
    </source>
</evidence>
<dbReference type="InterPro" id="IPR013520">
    <property type="entry name" value="Ribonucl_H"/>
</dbReference>
<dbReference type="InterPro" id="IPR046768">
    <property type="entry name" value="ExoX-like_C"/>
</dbReference>
<dbReference type="GO" id="GO:0008408">
    <property type="term" value="F:3'-5' exonuclease activity"/>
    <property type="evidence" value="ECO:0007669"/>
    <property type="project" value="TreeGrafter"/>
</dbReference>
<dbReference type="InterPro" id="IPR012337">
    <property type="entry name" value="RNaseH-like_sf"/>
</dbReference>
<dbReference type="Pfam" id="PF20600">
    <property type="entry name" value="ExoX-like_C"/>
    <property type="match status" value="1"/>
</dbReference>
<keyword evidence="3" id="KW-1185">Reference proteome</keyword>
<dbReference type="Pfam" id="PF00929">
    <property type="entry name" value="RNase_T"/>
    <property type="match status" value="1"/>
</dbReference>
<reference evidence="2 3" key="1">
    <citation type="submission" date="2021-12" db="EMBL/GenBank/DDBJ databases">
        <title>Genome sequencing of bacteria with rrn-lacking chromosome and rrn-plasmid.</title>
        <authorList>
            <person name="Anda M."/>
            <person name="Iwasaki W."/>
        </authorList>
    </citation>
    <scope>NUCLEOTIDE SEQUENCE [LARGE SCALE GENOMIC DNA]</scope>
    <source>
        <strain evidence="2 3">NBRC 15940</strain>
    </source>
</reference>
<proteinExistence type="predicted"/>
<evidence type="ECO:0000259" key="1">
    <source>
        <dbReference type="SMART" id="SM00479"/>
    </source>
</evidence>
<dbReference type="Proteomes" id="UP001310022">
    <property type="component" value="Unassembled WGS sequence"/>
</dbReference>
<accession>A0AAN4VYT7</accession>
<gene>
    <name evidence="2" type="ORF">PEDI_19950</name>
</gene>
<sequence>MNLKLNKPLVFFDLETTGVNITADRIVEYAFVKQNPDGSTEKLVSRINPEIPIPVETSLIHGIYSKDVKDAPTFKEVSKDLARFLEGCDLGGFNIVRFDVPLLMEEFNRVGIDFDITKRNLIDAQKIFHMMEKRNLSAAFKFYCGKTLEDAHSAEADTIATLEVFKAQVEKYEGEEAFDMKGNLLGTIQNDMKVIDRISSSNQVDLAGRMVYSEEGVPLINFGKHKGKPVEEVLKREPAYYDWVMRGDFPQDTKRRLTQIKLNMLKR</sequence>
<name>A0AAN4VYT7_9BACT</name>
<dbReference type="SUPFAM" id="SSF53098">
    <property type="entry name" value="Ribonuclease H-like"/>
    <property type="match status" value="1"/>
</dbReference>
<dbReference type="InterPro" id="IPR036397">
    <property type="entry name" value="RNaseH_sf"/>
</dbReference>
<organism evidence="2 3">
    <name type="scientific">Persicobacter diffluens</name>
    <dbReference type="NCBI Taxonomy" id="981"/>
    <lineage>
        <taxon>Bacteria</taxon>
        <taxon>Pseudomonadati</taxon>
        <taxon>Bacteroidota</taxon>
        <taxon>Cytophagia</taxon>
        <taxon>Cytophagales</taxon>
        <taxon>Persicobacteraceae</taxon>
        <taxon>Persicobacter</taxon>
    </lineage>
</organism>
<dbReference type="PANTHER" id="PTHR30231:SF41">
    <property type="entry name" value="DNA POLYMERASE III SUBUNIT EPSILON"/>
    <property type="match status" value="1"/>
</dbReference>